<dbReference type="KEGG" id="sarg:HKX69_33410"/>
<dbReference type="PROSITE" id="PS50011">
    <property type="entry name" value="PROTEIN_KINASE_DOM"/>
    <property type="match status" value="1"/>
</dbReference>
<keyword evidence="11" id="KW-1185">Reference proteome</keyword>
<dbReference type="Gene3D" id="2.60.200.20">
    <property type="match status" value="1"/>
</dbReference>
<keyword evidence="7" id="KW-0067">ATP-binding</keyword>
<dbReference type="PANTHER" id="PTHR43289">
    <property type="entry name" value="MITOGEN-ACTIVATED PROTEIN KINASE KINASE KINASE 20-RELATED"/>
    <property type="match status" value="1"/>
</dbReference>
<evidence type="ECO:0000259" key="9">
    <source>
        <dbReference type="PROSITE" id="PS50011"/>
    </source>
</evidence>
<feature type="domain" description="Protein kinase" evidence="9">
    <location>
        <begin position="143"/>
        <end position="426"/>
    </location>
</feature>
<evidence type="ECO:0000256" key="7">
    <source>
        <dbReference type="ARBA" id="ARBA00022840"/>
    </source>
</evidence>
<dbReference type="InterPro" id="IPR011009">
    <property type="entry name" value="Kinase-like_dom_sf"/>
</dbReference>
<evidence type="ECO:0000256" key="2">
    <source>
        <dbReference type="ARBA" id="ARBA00022527"/>
    </source>
</evidence>
<keyword evidence="5" id="KW-0547">Nucleotide-binding</keyword>
<dbReference type="EC" id="2.7.11.1" evidence="1"/>
<accession>A0A6M4PT35</accession>
<dbReference type="PROSITE" id="PS50006">
    <property type="entry name" value="FHA_DOMAIN"/>
    <property type="match status" value="1"/>
</dbReference>
<dbReference type="InterPro" id="IPR008984">
    <property type="entry name" value="SMAD_FHA_dom_sf"/>
</dbReference>
<dbReference type="Pfam" id="PF00069">
    <property type="entry name" value="Pkinase"/>
    <property type="match status" value="1"/>
</dbReference>
<evidence type="ECO:0000259" key="8">
    <source>
        <dbReference type="PROSITE" id="PS50006"/>
    </source>
</evidence>
<dbReference type="PANTHER" id="PTHR43289:SF6">
    <property type="entry name" value="SERINE_THREONINE-PROTEIN KINASE NEKL-3"/>
    <property type="match status" value="1"/>
</dbReference>
<evidence type="ECO:0000256" key="6">
    <source>
        <dbReference type="ARBA" id="ARBA00022777"/>
    </source>
</evidence>
<keyword evidence="2" id="KW-0723">Serine/threonine-protein kinase</keyword>
<dbReference type="Gene3D" id="1.10.510.10">
    <property type="entry name" value="Transferase(Phosphotransferase) domain 1"/>
    <property type="match status" value="1"/>
</dbReference>
<name>A0A6M4PT35_9ACTN</name>
<evidence type="ECO:0000256" key="3">
    <source>
        <dbReference type="ARBA" id="ARBA00022553"/>
    </source>
</evidence>
<keyword evidence="4" id="KW-0808">Transferase</keyword>
<dbReference type="SUPFAM" id="SSF49879">
    <property type="entry name" value="SMAD/FHA domain"/>
    <property type="match status" value="1"/>
</dbReference>
<proteinExistence type="predicted"/>
<dbReference type="InterPro" id="IPR008271">
    <property type="entry name" value="Ser/Thr_kinase_AS"/>
</dbReference>
<evidence type="ECO:0000313" key="10">
    <source>
        <dbReference type="EMBL" id="QJS13794.1"/>
    </source>
</evidence>
<evidence type="ECO:0000313" key="11">
    <source>
        <dbReference type="Proteomes" id="UP000502641"/>
    </source>
</evidence>
<dbReference type="RefSeq" id="WP_171159188.1">
    <property type="nucleotide sequence ID" value="NZ_CP053189.1"/>
</dbReference>
<dbReference type="SUPFAM" id="SSF56112">
    <property type="entry name" value="Protein kinase-like (PK-like)"/>
    <property type="match status" value="1"/>
</dbReference>
<dbReference type="EMBL" id="CP053189">
    <property type="protein sequence ID" value="QJS13794.1"/>
    <property type="molecule type" value="Genomic_DNA"/>
</dbReference>
<evidence type="ECO:0000256" key="4">
    <source>
        <dbReference type="ARBA" id="ARBA00022679"/>
    </source>
</evidence>
<dbReference type="Proteomes" id="UP000502641">
    <property type="component" value="Chromosome"/>
</dbReference>
<dbReference type="GO" id="GO:0004674">
    <property type="term" value="F:protein serine/threonine kinase activity"/>
    <property type="evidence" value="ECO:0007669"/>
    <property type="project" value="UniProtKB-KW"/>
</dbReference>
<gene>
    <name evidence="10" type="ORF">HKX69_33410</name>
</gene>
<sequence>MPSSVTLKPRGAPATAAYVFTHRTTCLVGRASECGIRLPRTETKASRHHCLLDVNPPHLRVRDLGSRNGTYVNGTRLAPGPAGRDLADGDEIRVGGAVLGVSVKAEEGPSPAYAGAPDPVDALHTLLDAADAGEPGLAGIRGYRLLQELGRGGQGVVHLARNEETGELLALKTLPAHRAVDPSAREGFLREFACTRALRHPHVVAFHDGGVHDSTFYFTCEFCRLGSVAGLVARAGGRLGVEQAVGVTLQALRGLRYAHAAQVPVRLADGTSATHRGLVHRDIKPQNLLLTGARDHATVKIADFGLSKAFDSAGLSGHTLTGAMGGTLAFMPRGQVIDFKYVLPEVDLWAVTACLYWMLTGSPPRTFPADADPVAVVLREPVVPVRDRLPTLPRRLAAVIDAALVDEPRIALTTAADLARAIRQAL</sequence>
<dbReference type="CDD" id="cd14014">
    <property type="entry name" value="STKc_PknB_like"/>
    <property type="match status" value="1"/>
</dbReference>
<reference evidence="10 11" key="1">
    <citation type="submission" date="2020-05" db="EMBL/GenBank/DDBJ databases">
        <authorList>
            <person name="Li K."/>
        </authorList>
    </citation>
    <scope>NUCLEOTIDE SEQUENCE [LARGE SCALE GENOMIC DNA]</scope>
    <source>
        <strain evidence="11">jing01</strain>
    </source>
</reference>
<feature type="domain" description="FHA" evidence="8">
    <location>
        <begin position="26"/>
        <end position="77"/>
    </location>
</feature>
<keyword evidence="6 10" id="KW-0418">Kinase</keyword>
<dbReference type="GO" id="GO:0005524">
    <property type="term" value="F:ATP binding"/>
    <property type="evidence" value="ECO:0007669"/>
    <property type="project" value="UniProtKB-KW"/>
</dbReference>
<dbReference type="InterPro" id="IPR000253">
    <property type="entry name" value="FHA_dom"/>
</dbReference>
<organism evidence="10 11">
    <name type="scientific">Streptomyces argyrophylli</name>
    <dbReference type="NCBI Taxonomy" id="2726118"/>
    <lineage>
        <taxon>Bacteria</taxon>
        <taxon>Bacillati</taxon>
        <taxon>Actinomycetota</taxon>
        <taxon>Actinomycetes</taxon>
        <taxon>Kitasatosporales</taxon>
        <taxon>Streptomycetaceae</taxon>
        <taxon>Streptomyces</taxon>
    </lineage>
</organism>
<dbReference type="PROSITE" id="PS00108">
    <property type="entry name" value="PROTEIN_KINASE_ST"/>
    <property type="match status" value="1"/>
</dbReference>
<dbReference type="Gene3D" id="3.30.200.20">
    <property type="entry name" value="Phosphorylase Kinase, domain 1"/>
    <property type="match status" value="1"/>
</dbReference>
<evidence type="ECO:0000256" key="5">
    <source>
        <dbReference type="ARBA" id="ARBA00022741"/>
    </source>
</evidence>
<keyword evidence="3" id="KW-0597">Phosphoprotein</keyword>
<protein>
    <recommendedName>
        <fullName evidence="1">non-specific serine/threonine protein kinase</fullName>
        <ecNumber evidence="1">2.7.11.1</ecNumber>
    </recommendedName>
</protein>
<dbReference type="InterPro" id="IPR000719">
    <property type="entry name" value="Prot_kinase_dom"/>
</dbReference>
<dbReference type="Pfam" id="PF00498">
    <property type="entry name" value="FHA"/>
    <property type="match status" value="1"/>
</dbReference>
<dbReference type="SMART" id="SM00240">
    <property type="entry name" value="FHA"/>
    <property type="match status" value="1"/>
</dbReference>
<evidence type="ECO:0000256" key="1">
    <source>
        <dbReference type="ARBA" id="ARBA00012513"/>
    </source>
</evidence>
<dbReference type="SMART" id="SM00220">
    <property type="entry name" value="S_TKc"/>
    <property type="match status" value="1"/>
</dbReference>
<dbReference type="AlphaFoldDB" id="A0A6M4PT35"/>